<dbReference type="RefSeq" id="WP_252082879.1">
    <property type="nucleotide sequence ID" value="NZ_CP092418.1"/>
</dbReference>
<dbReference type="Proteomes" id="UP001055658">
    <property type="component" value="Chromosome"/>
</dbReference>
<accession>A0ABY4V893</accession>
<dbReference type="InterPro" id="IPR013766">
    <property type="entry name" value="Thioredoxin_domain"/>
</dbReference>
<sequence length="176" mass="19492">MGNLKLAAGVEIPAIEVAKLGGGKIQLGKTEGSFPWQMVVVYRGKHCPLCTKYLRELNVLLPRYHEEGVYVTAVSADSAEKASEQMKEVKPDFPIGYNLSIPQMQQLGVYISNPRSPEETDKPFAEPGIFVINEAGKLQIVDISNAPFARPDLQTLLMGIEFIRNPENNYPIRGAY</sequence>
<dbReference type="EMBL" id="CP092418">
    <property type="protein sequence ID" value="USD20491.1"/>
    <property type="molecule type" value="Genomic_DNA"/>
</dbReference>
<evidence type="ECO:0000313" key="3">
    <source>
        <dbReference type="Proteomes" id="UP001055658"/>
    </source>
</evidence>
<gene>
    <name evidence="2" type="ORF">MJO52_15615</name>
</gene>
<dbReference type="InterPro" id="IPR000866">
    <property type="entry name" value="AhpC/TSA"/>
</dbReference>
<dbReference type="Pfam" id="PF00578">
    <property type="entry name" value="AhpC-TSA"/>
    <property type="match status" value="1"/>
</dbReference>
<evidence type="ECO:0000313" key="2">
    <source>
        <dbReference type="EMBL" id="USD20491.1"/>
    </source>
</evidence>
<feature type="domain" description="Thioredoxin" evidence="1">
    <location>
        <begin position="6"/>
        <end position="165"/>
    </location>
</feature>
<proteinExistence type="predicted"/>
<dbReference type="InterPro" id="IPR036249">
    <property type="entry name" value="Thioredoxin-like_sf"/>
</dbReference>
<protein>
    <submittedName>
        <fullName evidence="2">Redoxin domain-containing protein</fullName>
    </submittedName>
</protein>
<dbReference type="Gene3D" id="3.40.30.10">
    <property type="entry name" value="Glutaredoxin"/>
    <property type="match status" value="1"/>
</dbReference>
<organism evidence="2 3">
    <name type="scientific">Microbulbifer variabilis</name>
    <dbReference type="NCBI Taxonomy" id="266805"/>
    <lineage>
        <taxon>Bacteria</taxon>
        <taxon>Pseudomonadati</taxon>
        <taxon>Pseudomonadota</taxon>
        <taxon>Gammaproteobacteria</taxon>
        <taxon>Cellvibrionales</taxon>
        <taxon>Microbulbiferaceae</taxon>
        <taxon>Microbulbifer</taxon>
    </lineage>
</organism>
<evidence type="ECO:0000259" key="1">
    <source>
        <dbReference type="PROSITE" id="PS51352"/>
    </source>
</evidence>
<dbReference type="PROSITE" id="PS51352">
    <property type="entry name" value="THIOREDOXIN_2"/>
    <property type="match status" value="1"/>
</dbReference>
<keyword evidence="3" id="KW-1185">Reference proteome</keyword>
<dbReference type="SUPFAM" id="SSF52833">
    <property type="entry name" value="Thioredoxin-like"/>
    <property type="match status" value="1"/>
</dbReference>
<reference evidence="2" key="1">
    <citation type="submission" date="2022-02" db="EMBL/GenBank/DDBJ databases">
        <title>Coral-associated bacteria.</title>
        <authorList>
            <person name="Tang K."/>
            <person name="Wang X."/>
        </authorList>
    </citation>
    <scope>NUCLEOTIDE SEQUENCE</scope>
    <source>
        <strain evidence="2">SCSIO 43006</strain>
    </source>
</reference>
<name>A0ABY4V893_9GAMM</name>